<feature type="chain" id="PRO_5043586006" evidence="3">
    <location>
        <begin position="21"/>
        <end position="314"/>
    </location>
</feature>
<dbReference type="Proteomes" id="UP001165289">
    <property type="component" value="Unassembled WGS sequence"/>
</dbReference>
<gene>
    <name evidence="5" type="ORF">LOD99_13562</name>
</gene>
<dbReference type="Gene3D" id="3.60.21.10">
    <property type="match status" value="1"/>
</dbReference>
<dbReference type="AlphaFoldDB" id="A0AAV7KIG6"/>
<sequence>MYSILLSLLVCQLAFRPAVSDLHFQVFGDWGMGNKQQKLVAMAMMKNAVITKPNFIVNVGDNFYKHKDSDGEKQGGVNNLEDPLWKEYFESVYIDYLRNIPFYSLLGNHDYMGNISAQLLYHSKSPRWYLPSPSYHITVQVDEQTTALFVFLDTSPIIVDYYKHPENTKMADNLKKLDPKQQLEWLEHVLNTTSANWRFVVGHHPIISSTTASLLTEQDMNMVDTIIQKYSVQAYFSGHIHQLEHHNDNNIDYFISGAGATGRSYVTNPKGLRTLNWFGQDAGFLNVTLSKDLMTAQFLGTDLSVLHTSHTPII</sequence>
<name>A0AAV7KIG6_9METZ</name>
<dbReference type="SUPFAM" id="SSF56300">
    <property type="entry name" value="Metallo-dependent phosphatases"/>
    <property type="match status" value="1"/>
</dbReference>
<evidence type="ECO:0000313" key="5">
    <source>
        <dbReference type="EMBL" id="KAI6660838.1"/>
    </source>
</evidence>
<dbReference type="PANTHER" id="PTHR10161:SF14">
    <property type="entry name" value="TARTRATE-RESISTANT ACID PHOSPHATASE TYPE 5"/>
    <property type="match status" value="1"/>
</dbReference>
<feature type="domain" description="Calcineurin-like phosphoesterase" evidence="4">
    <location>
        <begin position="19"/>
        <end position="242"/>
    </location>
</feature>
<accession>A0AAV7KIG6</accession>
<dbReference type="EMBL" id="JAKMXF010000022">
    <property type="protein sequence ID" value="KAI6660838.1"/>
    <property type="molecule type" value="Genomic_DNA"/>
</dbReference>
<dbReference type="InterPro" id="IPR051558">
    <property type="entry name" value="Metallophosphoesterase_PAP"/>
</dbReference>
<feature type="signal peptide" evidence="3">
    <location>
        <begin position="1"/>
        <end position="20"/>
    </location>
</feature>
<keyword evidence="6" id="KW-1185">Reference proteome</keyword>
<protein>
    <submittedName>
        <fullName evidence="5">Acid phosphatase</fullName>
    </submittedName>
</protein>
<evidence type="ECO:0000256" key="1">
    <source>
        <dbReference type="ARBA" id="ARBA00022729"/>
    </source>
</evidence>
<dbReference type="PANTHER" id="PTHR10161">
    <property type="entry name" value="TARTRATE-RESISTANT ACID PHOSPHATASE TYPE 5"/>
    <property type="match status" value="1"/>
</dbReference>
<evidence type="ECO:0000313" key="6">
    <source>
        <dbReference type="Proteomes" id="UP001165289"/>
    </source>
</evidence>
<evidence type="ECO:0000259" key="4">
    <source>
        <dbReference type="Pfam" id="PF00149"/>
    </source>
</evidence>
<dbReference type="Pfam" id="PF00149">
    <property type="entry name" value="Metallophos"/>
    <property type="match status" value="1"/>
</dbReference>
<evidence type="ECO:0000256" key="2">
    <source>
        <dbReference type="ARBA" id="ARBA00022801"/>
    </source>
</evidence>
<keyword evidence="2" id="KW-0378">Hydrolase</keyword>
<dbReference type="InterPro" id="IPR004843">
    <property type="entry name" value="Calcineurin-like_PHP"/>
</dbReference>
<dbReference type="InterPro" id="IPR029052">
    <property type="entry name" value="Metallo-depent_PP-like"/>
</dbReference>
<keyword evidence="1 3" id="KW-0732">Signal</keyword>
<reference evidence="5 6" key="1">
    <citation type="journal article" date="2023" name="BMC Biol.">
        <title>The compact genome of the sponge Oopsacas minuta (Hexactinellida) is lacking key metazoan core genes.</title>
        <authorList>
            <person name="Santini S."/>
            <person name="Schenkelaars Q."/>
            <person name="Jourda C."/>
            <person name="Duchesne M."/>
            <person name="Belahbib H."/>
            <person name="Rocher C."/>
            <person name="Selva M."/>
            <person name="Riesgo A."/>
            <person name="Vervoort M."/>
            <person name="Leys S.P."/>
            <person name="Kodjabachian L."/>
            <person name="Le Bivic A."/>
            <person name="Borchiellini C."/>
            <person name="Claverie J.M."/>
            <person name="Renard E."/>
        </authorList>
    </citation>
    <scope>NUCLEOTIDE SEQUENCE [LARGE SCALE GENOMIC DNA]</scope>
    <source>
        <strain evidence="5">SPO-2</strain>
    </source>
</reference>
<comment type="caution">
    <text evidence="5">The sequence shown here is derived from an EMBL/GenBank/DDBJ whole genome shotgun (WGS) entry which is preliminary data.</text>
</comment>
<organism evidence="5 6">
    <name type="scientific">Oopsacas minuta</name>
    <dbReference type="NCBI Taxonomy" id="111878"/>
    <lineage>
        <taxon>Eukaryota</taxon>
        <taxon>Metazoa</taxon>
        <taxon>Porifera</taxon>
        <taxon>Hexactinellida</taxon>
        <taxon>Hexasterophora</taxon>
        <taxon>Lyssacinosida</taxon>
        <taxon>Leucopsacidae</taxon>
        <taxon>Oopsacas</taxon>
    </lineage>
</organism>
<dbReference type="GO" id="GO:0016787">
    <property type="term" value="F:hydrolase activity"/>
    <property type="evidence" value="ECO:0007669"/>
    <property type="project" value="UniProtKB-KW"/>
</dbReference>
<proteinExistence type="predicted"/>
<evidence type="ECO:0000256" key="3">
    <source>
        <dbReference type="SAM" id="SignalP"/>
    </source>
</evidence>